<dbReference type="Proteomes" id="UP001160142">
    <property type="component" value="Unassembled WGS sequence"/>
</dbReference>
<evidence type="ECO:0000256" key="2">
    <source>
        <dbReference type="SAM" id="SignalP"/>
    </source>
</evidence>
<feature type="signal peptide" evidence="2">
    <location>
        <begin position="1"/>
        <end position="25"/>
    </location>
</feature>
<keyword evidence="4" id="KW-1185">Reference proteome</keyword>
<dbReference type="InterPro" id="IPR015943">
    <property type="entry name" value="WD40/YVTN_repeat-like_dom_sf"/>
</dbReference>
<accession>A0ABT6KK52</accession>
<feature type="transmembrane region" description="Helical" evidence="1">
    <location>
        <begin position="289"/>
        <end position="308"/>
    </location>
</feature>
<name>A0ABT6KK52_9MICO</name>
<evidence type="ECO:0000256" key="1">
    <source>
        <dbReference type="SAM" id="Phobius"/>
    </source>
</evidence>
<evidence type="ECO:0000313" key="3">
    <source>
        <dbReference type="EMBL" id="MDH6180374.1"/>
    </source>
</evidence>
<evidence type="ECO:0000313" key="4">
    <source>
        <dbReference type="Proteomes" id="UP001160142"/>
    </source>
</evidence>
<proteinExistence type="predicted"/>
<protein>
    <submittedName>
        <fullName evidence="3">LPXTG-motif cell wall-anchored protein</fullName>
    </submittedName>
</protein>
<reference evidence="3 4" key="1">
    <citation type="submission" date="2023-04" db="EMBL/GenBank/DDBJ databases">
        <title>Genome Encyclopedia of Bacteria and Archaea VI: Functional Genomics of Type Strains.</title>
        <authorList>
            <person name="Whitman W."/>
        </authorList>
    </citation>
    <scope>NUCLEOTIDE SEQUENCE [LARGE SCALE GENOMIC DNA]</scope>
    <source>
        <strain evidence="3 4">SG_E_30_P1</strain>
    </source>
</reference>
<dbReference type="SUPFAM" id="SSF50969">
    <property type="entry name" value="YVTN repeat-like/Quinoprotein amine dehydrogenase"/>
    <property type="match status" value="1"/>
</dbReference>
<sequence length="314" mass="32614">MKSTRIVLVAALSLGLVALAAPAHAAPPALPAGEHLVATTCDSETFPDLGLFEVDAATGTSTQLASADGAYCGYQGGWDRVTHKFYFTTWDASFSVLHSYDPATNSVTTIGDITAGDEAPNVYSLVVSLDGKGYFVEYDDLYSIDLTTGAATYLGDLEFEDSAWGFAVDPTSGLLYLLTEGGELYTVDPAAVTATGVANWSFSEGASYTYGLAIDSNGTAWVVEYPGDEAYSALWSTPLATFGTTVELSGNITIGETGDDYEGWWVAIIGEPAPAPAPEPVLAATGVDVTPFAAGGLLLLAAGGVLLARRSRQA</sequence>
<dbReference type="InterPro" id="IPR011044">
    <property type="entry name" value="Quino_amine_DH_bsu"/>
</dbReference>
<gene>
    <name evidence="3" type="ORF">M2152_000556</name>
</gene>
<dbReference type="EMBL" id="JARXVQ010000001">
    <property type="protein sequence ID" value="MDH6180374.1"/>
    <property type="molecule type" value="Genomic_DNA"/>
</dbReference>
<comment type="caution">
    <text evidence="3">The sequence shown here is derived from an EMBL/GenBank/DDBJ whole genome shotgun (WGS) entry which is preliminary data.</text>
</comment>
<keyword evidence="1" id="KW-0472">Membrane</keyword>
<dbReference type="RefSeq" id="WP_322132730.1">
    <property type="nucleotide sequence ID" value="NZ_CP085036.1"/>
</dbReference>
<keyword evidence="2" id="KW-0732">Signal</keyword>
<keyword evidence="1" id="KW-1133">Transmembrane helix</keyword>
<dbReference type="Gene3D" id="2.130.10.10">
    <property type="entry name" value="YVTN repeat-like/Quinoprotein amine dehydrogenase"/>
    <property type="match status" value="1"/>
</dbReference>
<keyword evidence="1" id="KW-0812">Transmembrane</keyword>
<organism evidence="3 4">
    <name type="scientific">Antiquaquibacter oligotrophicus</name>
    <dbReference type="NCBI Taxonomy" id="2880260"/>
    <lineage>
        <taxon>Bacteria</taxon>
        <taxon>Bacillati</taxon>
        <taxon>Actinomycetota</taxon>
        <taxon>Actinomycetes</taxon>
        <taxon>Micrococcales</taxon>
        <taxon>Microbacteriaceae</taxon>
        <taxon>Antiquaquibacter</taxon>
    </lineage>
</organism>
<dbReference type="NCBIfam" id="TIGR01167">
    <property type="entry name" value="LPXTG_anchor"/>
    <property type="match status" value="1"/>
</dbReference>
<feature type="chain" id="PRO_5045840898" evidence="2">
    <location>
        <begin position="26"/>
        <end position="314"/>
    </location>
</feature>